<accession>A0A417Y9E9</accession>
<sequence>MNSIPADAPATFAALLRKVLLDLARREDDKAMSESAAVPYWAPPPSSVMGHRVAADALRSEADRFLEAS</sequence>
<proteinExistence type="predicted"/>
<organism evidence="1 2">
    <name type="scientific">Nocardioides immobilis</name>
    <dbReference type="NCBI Taxonomy" id="2049295"/>
    <lineage>
        <taxon>Bacteria</taxon>
        <taxon>Bacillati</taxon>
        <taxon>Actinomycetota</taxon>
        <taxon>Actinomycetes</taxon>
        <taxon>Propionibacteriales</taxon>
        <taxon>Nocardioidaceae</taxon>
        <taxon>Nocardioides</taxon>
    </lineage>
</organism>
<dbReference type="RefSeq" id="WP_118921526.1">
    <property type="nucleotide sequence ID" value="NZ_QXGH01000002.1"/>
</dbReference>
<dbReference type="Proteomes" id="UP000283644">
    <property type="component" value="Unassembled WGS sequence"/>
</dbReference>
<protein>
    <submittedName>
        <fullName evidence="1">Uncharacterized protein</fullName>
    </submittedName>
</protein>
<dbReference type="AlphaFoldDB" id="A0A417Y9E9"/>
<keyword evidence="2" id="KW-1185">Reference proteome</keyword>
<evidence type="ECO:0000313" key="1">
    <source>
        <dbReference type="EMBL" id="RHW29127.1"/>
    </source>
</evidence>
<gene>
    <name evidence="1" type="ORF">D0Z08_00280</name>
</gene>
<dbReference type="EMBL" id="QXGH01000002">
    <property type="protein sequence ID" value="RHW29127.1"/>
    <property type="molecule type" value="Genomic_DNA"/>
</dbReference>
<name>A0A417Y9E9_9ACTN</name>
<reference evidence="1 2" key="1">
    <citation type="submission" date="2018-09" db="EMBL/GenBank/DDBJ databases">
        <title>Genome sequencing of Nocardioides immobilis CCTCC AB 2017083 for comparison to Nocardioides silvaticus.</title>
        <authorList>
            <person name="Li C."/>
            <person name="Wang G."/>
        </authorList>
    </citation>
    <scope>NUCLEOTIDE SEQUENCE [LARGE SCALE GENOMIC DNA]</scope>
    <source>
        <strain evidence="1 2">CCTCC AB 2017083</strain>
    </source>
</reference>
<evidence type="ECO:0000313" key="2">
    <source>
        <dbReference type="Proteomes" id="UP000283644"/>
    </source>
</evidence>
<comment type="caution">
    <text evidence="1">The sequence shown here is derived from an EMBL/GenBank/DDBJ whole genome shotgun (WGS) entry which is preliminary data.</text>
</comment>